<keyword evidence="3" id="KW-0333">Golgi apparatus</keyword>
<dbReference type="GO" id="GO:0016757">
    <property type="term" value="F:glycosyltransferase activity"/>
    <property type="evidence" value="ECO:0007669"/>
    <property type="project" value="InterPro"/>
</dbReference>
<comment type="subcellular location">
    <subcellularLocation>
        <location evidence="1">Golgi apparatus membrane</location>
        <topology evidence="1">Single-pass type II membrane protein</topology>
    </subcellularLocation>
</comment>
<dbReference type="PANTHER" id="PTHR11062:SF376">
    <property type="entry name" value="EXOSTOSIN FAMILY PROTEIN"/>
    <property type="match status" value="1"/>
</dbReference>
<keyword evidence="6" id="KW-1185">Reference proteome</keyword>
<proteinExistence type="inferred from homology"/>
<evidence type="ECO:0000313" key="6">
    <source>
        <dbReference type="Proteomes" id="UP000747110"/>
    </source>
</evidence>
<sequence length="273" mass="31611">VDIPPLVLQEDPTTCWFSPTCGGRGRCRSGFCHCHDGWWGWGCHRSAAYQPATPGTVPDLRSKTRLRIYIYELPWDIAFPFEVQEEIYTRDNIYTGYEQFMQYFLMDESVRTENPYEANLFYVPALAYFYAENVRNSQWQIKSVIDHVRQKFPFYNRSSGRDHFVFMPGDRASCHSDRWLQDGIIKVVHFGMQKKNLTWLGIENKDYGCIQNKRDLVVPSRSVNTGPLLPNVTTPYYQWLVSNRGYDGNRTLLFFFAGGVGDGEYSGGVRLVS</sequence>
<accession>A0A8J4CZB2</accession>
<evidence type="ECO:0000256" key="2">
    <source>
        <dbReference type="ARBA" id="ARBA00010271"/>
    </source>
</evidence>
<evidence type="ECO:0000256" key="1">
    <source>
        <dbReference type="ARBA" id="ARBA00004323"/>
    </source>
</evidence>
<reference evidence="5" key="1">
    <citation type="journal article" date="2021" name="Proc. Natl. Acad. Sci. U.S.A.">
        <title>Three genomes in the algal genus Volvox reveal the fate of a haploid sex-determining region after a transition to homothallism.</title>
        <authorList>
            <person name="Yamamoto K."/>
            <person name="Hamaji T."/>
            <person name="Kawai-Toyooka H."/>
            <person name="Matsuzaki R."/>
            <person name="Takahashi F."/>
            <person name="Nishimura Y."/>
            <person name="Kawachi M."/>
            <person name="Noguchi H."/>
            <person name="Minakuchi Y."/>
            <person name="Umen J.G."/>
            <person name="Toyoda A."/>
            <person name="Nozaki H."/>
        </authorList>
    </citation>
    <scope>NUCLEOTIDE SEQUENCE</scope>
    <source>
        <strain evidence="5">NIES-3786</strain>
    </source>
</reference>
<dbReference type="Proteomes" id="UP000747110">
    <property type="component" value="Unassembled WGS sequence"/>
</dbReference>
<name>A0A8J4CZB2_9CHLO</name>
<organism evidence="5 6">
    <name type="scientific">Volvox reticuliferus</name>
    <dbReference type="NCBI Taxonomy" id="1737510"/>
    <lineage>
        <taxon>Eukaryota</taxon>
        <taxon>Viridiplantae</taxon>
        <taxon>Chlorophyta</taxon>
        <taxon>core chlorophytes</taxon>
        <taxon>Chlorophyceae</taxon>
        <taxon>CS clade</taxon>
        <taxon>Chlamydomonadales</taxon>
        <taxon>Volvocaceae</taxon>
        <taxon>Volvox</taxon>
    </lineage>
</organism>
<comment type="similarity">
    <text evidence="2">Belongs to the glycosyltransferase 47 family.</text>
</comment>
<gene>
    <name evidence="5" type="ORF">Vretifemale_17284</name>
</gene>
<feature type="domain" description="Exostosin GT47" evidence="4">
    <location>
        <begin position="63"/>
        <end position="270"/>
    </location>
</feature>
<evidence type="ECO:0000256" key="3">
    <source>
        <dbReference type="ARBA" id="ARBA00023034"/>
    </source>
</evidence>
<dbReference type="InterPro" id="IPR040911">
    <property type="entry name" value="Exostosin_GT47"/>
</dbReference>
<protein>
    <recommendedName>
        <fullName evidence="4">Exostosin GT47 domain-containing protein</fullName>
    </recommendedName>
</protein>
<feature type="non-terminal residue" evidence="5">
    <location>
        <position position="1"/>
    </location>
</feature>
<dbReference type="PANTHER" id="PTHR11062">
    <property type="entry name" value="EXOSTOSIN HEPARAN SULFATE GLYCOSYLTRANSFERASE -RELATED"/>
    <property type="match status" value="1"/>
</dbReference>
<dbReference type="Pfam" id="PF03016">
    <property type="entry name" value="Exostosin_GT47"/>
    <property type="match status" value="1"/>
</dbReference>
<dbReference type="GO" id="GO:0000139">
    <property type="term" value="C:Golgi membrane"/>
    <property type="evidence" value="ECO:0007669"/>
    <property type="project" value="UniProtKB-SubCell"/>
</dbReference>
<comment type="caution">
    <text evidence="5">The sequence shown here is derived from an EMBL/GenBank/DDBJ whole genome shotgun (WGS) entry which is preliminary data.</text>
</comment>
<dbReference type="EMBL" id="BNCP01000050">
    <property type="protein sequence ID" value="GIL89476.1"/>
    <property type="molecule type" value="Genomic_DNA"/>
</dbReference>
<dbReference type="OrthoDB" id="1924787at2759"/>
<evidence type="ECO:0000259" key="4">
    <source>
        <dbReference type="Pfam" id="PF03016"/>
    </source>
</evidence>
<dbReference type="Gene3D" id="2.10.25.10">
    <property type="entry name" value="Laminin"/>
    <property type="match status" value="1"/>
</dbReference>
<dbReference type="InterPro" id="IPR004263">
    <property type="entry name" value="Exostosin"/>
</dbReference>
<evidence type="ECO:0000313" key="5">
    <source>
        <dbReference type="EMBL" id="GIL89476.1"/>
    </source>
</evidence>
<dbReference type="AlphaFoldDB" id="A0A8J4CZB2"/>